<feature type="non-terminal residue" evidence="1">
    <location>
        <position position="1"/>
    </location>
</feature>
<protein>
    <submittedName>
        <fullName evidence="1">Uncharacterized protein</fullName>
    </submittedName>
</protein>
<proteinExistence type="predicted"/>
<sequence>RPNSTVVEIQPPTSLMKHRGFKNMAQFLGHRYFREHGHPHEYEGKPANPHNAIVFIEEGRFVGVMEKAIASMSG</sequence>
<comment type="caution">
    <text evidence="1">The sequence shown here is derived from an EMBL/GenBank/DDBJ whole genome shotgun (WGS) entry which is preliminary data.</text>
</comment>
<accession>A0A699X9G0</accession>
<gene>
    <name evidence="1" type="ORF">Tci_927019</name>
</gene>
<dbReference type="EMBL" id="BKCJ011813437">
    <property type="protein sequence ID" value="GFD55050.1"/>
    <property type="molecule type" value="Genomic_DNA"/>
</dbReference>
<reference evidence="1" key="1">
    <citation type="journal article" date="2019" name="Sci. Rep.">
        <title>Draft genome of Tanacetum cinerariifolium, the natural source of mosquito coil.</title>
        <authorList>
            <person name="Yamashiro T."/>
            <person name="Shiraishi A."/>
            <person name="Satake H."/>
            <person name="Nakayama K."/>
        </authorList>
    </citation>
    <scope>NUCLEOTIDE SEQUENCE</scope>
</reference>
<name>A0A699X9G0_TANCI</name>
<dbReference type="AlphaFoldDB" id="A0A699X9G0"/>
<organism evidence="1">
    <name type="scientific">Tanacetum cinerariifolium</name>
    <name type="common">Dalmatian daisy</name>
    <name type="synonym">Chrysanthemum cinerariifolium</name>
    <dbReference type="NCBI Taxonomy" id="118510"/>
    <lineage>
        <taxon>Eukaryota</taxon>
        <taxon>Viridiplantae</taxon>
        <taxon>Streptophyta</taxon>
        <taxon>Embryophyta</taxon>
        <taxon>Tracheophyta</taxon>
        <taxon>Spermatophyta</taxon>
        <taxon>Magnoliopsida</taxon>
        <taxon>eudicotyledons</taxon>
        <taxon>Gunneridae</taxon>
        <taxon>Pentapetalae</taxon>
        <taxon>asterids</taxon>
        <taxon>campanulids</taxon>
        <taxon>Asterales</taxon>
        <taxon>Asteraceae</taxon>
        <taxon>Asteroideae</taxon>
        <taxon>Anthemideae</taxon>
        <taxon>Anthemidinae</taxon>
        <taxon>Tanacetum</taxon>
    </lineage>
</organism>
<evidence type="ECO:0000313" key="1">
    <source>
        <dbReference type="EMBL" id="GFD55050.1"/>
    </source>
</evidence>